<keyword evidence="2" id="KW-0732">Signal</keyword>
<dbReference type="InterPro" id="IPR036691">
    <property type="entry name" value="Endo/exonu/phosph_ase_sf"/>
</dbReference>
<dbReference type="Gene3D" id="3.60.10.10">
    <property type="entry name" value="Endonuclease/exonuclease/phosphatase"/>
    <property type="match status" value="1"/>
</dbReference>
<feature type="chain" id="PRO_5047206959" description="Endonuclease/exonuclease/phosphatase family protein" evidence="2">
    <location>
        <begin position="20"/>
        <end position="900"/>
    </location>
</feature>
<gene>
    <name evidence="3" type="primary">Necator_chrI.g3484</name>
    <name evidence="3" type="ORF">RB195_007355</name>
</gene>
<comment type="caution">
    <text evidence="3">The sequence shown here is derived from an EMBL/GenBank/DDBJ whole genome shotgun (WGS) entry which is preliminary data.</text>
</comment>
<reference evidence="3 4" key="1">
    <citation type="submission" date="2023-08" db="EMBL/GenBank/DDBJ databases">
        <title>A Necator americanus chromosomal reference genome.</title>
        <authorList>
            <person name="Ilik V."/>
            <person name="Petrzelkova K.J."/>
            <person name="Pardy F."/>
            <person name="Fuh T."/>
            <person name="Niatou-Singa F.S."/>
            <person name="Gouil Q."/>
            <person name="Baker L."/>
            <person name="Ritchie M.E."/>
            <person name="Jex A.R."/>
            <person name="Gazzola D."/>
            <person name="Li H."/>
            <person name="Toshio Fujiwara R."/>
            <person name="Zhan B."/>
            <person name="Aroian R.V."/>
            <person name="Pafco B."/>
            <person name="Schwarz E.M."/>
        </authorList>
    </citation>
    <scope>NUCLEOTIDE SEQUENCE [LARGE SCALE GENOMIC DNA]</scope>
    <source>
        <strain evidence="3 4">Aroian</strain>
        <tissue evidence="3">Whole animal</tissue>
    </source>
</reference>
<proteinExistence type="predicted"/>
<evidence type="ECO:0000256" key="1">
    <source>
        <dbReference type="SAM" id="MobiDB-lite"/>
    </source>
</evidence>
<organism evidence="3 4">
    <name type="scientific">Necator americanus</name>
    <name type="common">Human hookworm</name>
    <dbReference type="NCBI Taxonomy" id="51031"/>
    <lineage>
        <taxon>Eukaryota</taxon>
        <taxon>Metazoa</taxon>
        <taxon>Ecdysozoa</taxon>
        <taxon>Nematoda</taxon>
        <taxon>Chromadorea</taxon>
        <taxon>Rhabditida</taxon>
        <taxon>Rhabditina</taxon>
        <taxon>Rhabditomorpha</taxon>
        <taxon>Strongyloidea</taxon>
        <taxon>Ancylostomatidae</taxon>
        <taxon>Bunostominae</taxon>
        <taxon>Necator</taxon>
    </lineage>
</organism>
<protein>
    <recommendedName>
        <fullName evidence="5">Endonuclease/exonuclease/phosphatase family protein</fullName>
    </recommendedName>
</protein>
<dbReference type="SUPFAM" id="SSF56219">
    <property type="entry name" value="DNase I-like"/>
    <property type="match status" value="1"/>
</dbReference>
<evidence type="ECO:0000313" key="3">
    <source>
        <dbReference type="EMBL" id="KAK6730835.1"/>
    </source>
</evidence>
<evidence type="ECO:0008006" key="5">
    <source>
        <dbReference type="Google" id="ProtNLM"/>
    </source>
</evidence>
<dbReference type="EMBL" id="JAVFWL010000001">
    <property type="protein sequence ID" value="KAK6730835.1"/>
    <property type="molecule type" value="Genomic_DNA"/>
</dbReference>
<feature type="signal peptide" evidence="2">
    <location>
        <begin position="1"/>
        <end position="19"/>
    </location>
</feature>
<name>A0ABR1BZF0_NECAM</name>
<keyword evidence="4" id="KW-1185">Reference proteome</keyword>
<sequence>MLGTGRLWILFTLLYDVNGQGKKDGQKSIVEANLKTKVDSSSDFFPYIIRAELELLKFDTGKPSYRQPGFAKLYRNLFGNFFMYLYPPEFCEAIYLCIFDLPQLTKKGLQSLDLKTACDTSLRFLTREQTVYNVKDGKATPYVYMLPKASFHTKGQDQQKYFFEAFNDFDNENVEDEKFGRVKIEFDTENKSALLLSSSPYCHTLLLRHRSEPVPLEIVKFEPNVDLSEFYKIFSNKKHTPYIVTNTIQGSLEKNKLGRSFLFDTVTKVKLSEEDCCPTLYQYVGFVESDSWFEQGIRMILTAYTLEKVPRYQKMCQRDMKTHTSALQSFRVEVGPSCHWLRLCFDKSDKWCENEGNALNMIFAHDVFIPTDSDQAIMFGVERKYMSEFRINFLIGEPGITLAYAFTSPNNPGISHTMQLQSYADVSMDPTKLKIHVLKPKNCQSRLLGDLADVHFGVSVDPPIQCINKPSIFAVDVVNDDILPKADKRSEELPVGDASRSSLYSGGKPGTVAPGRTGLQESCRLPKRKRTRMAICTCNARTLASEAAIEDLMMQAKKIKYDVIGLTETRRHHPLNAVYETGEELFLGTCDSRGVGGVGVLVNTSMAKNIDSFEQLTTRIGRLRMRRCGPTPALTIFVVYAPTSSYEEEEVEAFYMDLEKFYREDHAFYKVIIGDFNAKREKSRTTINWDLFATLTGFWEDSAMGNIDEEYDRLVEHLHDCAKKAESFKTTRRHLSLQTLELIRQRGAARAAGTRTTSELARLWRAIKEDLKERREKCWLSCEAGKSIRYARRDFASRKTRMTALRNPKGTEIASRRGMEKIIYDFYSDLFDSHVHLPPHHLREDGRVIPEVLPSEIRHAIMSVRNRTALGPDRIRPEHLKSLPPVLIIRYLSDCKVTKQ</sequence>
<feature type="region of interest" description="Disordered" evidence="1">
    <location>
        <begin position="489"/>
        <end position="518"/>
    </location>
</feature>
<accession>A0ABR1BZF0</accession>
<dbReference type="Proteomes" id="UP001303046">
    <property type="component" value="Unassembled WGS sequence"/>
</dbReference>
<evidence type="ECO:0000256" key="2">
    <source>
        <dbReference type="SAM" id="SignalP"/>
    </source>
</evidence>
<evidence type="ECO:0000313" key="4">
    <source>
        <dbReference type="Proteomes" id="UP001303046"/>
    </source>
</evidence>